<evidence type="ECO:0000313" key="10">
    <source>
        <dbReference type="Proteomes" id="UP000515163"/>
    </source>
</evidence>
<dbReference type="GeneID" id="116299046"/>
<evidence type="ECO:0000256" key="7">
    <source>
        <dbReference type="ARBA" id="ARBA00023224"/>
    </source>
</evidence>
<keyword evidence="6" id="KW-0675">Receptor</keyword>
<evidence type="ECO:0000259" key="9">
    <source>
        <dbReference type="PROSITE" id="PS50262"/>
    </source>
</evidence>
<evidence type="ECO:0000256" key="1">
    <source>
        <dbReference type="ARBA" id="ARBA00004141"/>
    </source>
</evidence>
<feature type="transmembrane region" description="Helical" evidence="8">
    <location>
        <begin position="249"/>
        <end position="276"/>
    </location>
</feature>
<comment type="subcellular location">
    <subcellularLocation>
        <location evidence="1">Membrane</location>
        <topology evidence="1">Multi-pass membrane protein</topology>
    </subcellularLocation>
</comment>
<evidence type="ECO:0000256" key="5">
    <source>
        <dbReference type="ARBA" id="ARBA00023136"/>
    </source>
</evidence>
<evidence type="ECO:0000313" key="12">
    <source>
        <dbReference type="RefSeq" id="XP_031563543.1"/>
    </source>
</evidence>
<dbReference type="RefSeq" id="XP_031563535.1">
    <property type="nucleotide sequence ID" value="XM_031707675.1"/>
</dbReference>
<evidence type="ECO:0000256" key="6">
    <source>
        <dbReference type="ARBA" id="ARBA00023170"/>
    </source>
</evidence>
<keyword evidence="3 8" id="KW-1133">Transmembrane helix</keyword>
<keyword evidence="2 8" id="KW-0812">Transmembrane</keyword>
<dbReference type="Proteomes" id="UP000515163">
    <property type="component" value="Unplaced"/>
</dbReference>
<evidence type="ECO:0000256" key="3">
    <source>
        <dbReference type="ARBA" id="ARBA00022989"/>
    </source>
</evidence>
<evidence type="ECO:0000313" key="13">
    <source>
        <dbReference type="RefSeq" id="XP_031563550.1"/>
    </source>
</evidence>
<evidence type="ECO:0000313" key="11">
    <source>
        <dbReference type="RefSeq" id="XP_031563535.1"/>
    </source>
</evidence>
<dbReference type="GO" id="GO:0016020">
    <property type="term" value="C:membrane"/>
    <property type="evidence" value="ECO:0007669"/>
    <property type="project" value="UniProtKB-SubCell"/>
</dbReference>
<keyword evidence="5 8" id="KW-0472">Membrane</keyword>
<dbReference type="CDD" id="cd14969">
    <property type="entry name" value="7tmA_Opsins_type2_animals"/>
    <property type="match status" value="1"/>
</dbReference>
<dbReference type="SUPFAM" id="SSF81321">
    <property type="entry name" value="Family A G protein-coupled receptor-like"/>
    <property type="match status" value="1"/>
</dbReference>
<dbReference type="Gene3D" id="1.20.1070.10">
    <property type="entry name" value="Rhodopsin 7-helix transmembrane proteins"/>
    <property type="match status" value="1"/>
</dbReference>
<reference evidence="11 12" key="1">
    <citation type="submission" date="2025-04" db="UniProtKB">
        <authorList>
            <consortium name="RefSeq"/>
        </authorList>
    </citation>
    <scope>IDENTIFICATION</scope>
    <source>
        <tissue evidence="11 12">Tentacle</tissue>
    </source>
</reference>
<feature type="transmembrane region" description="Helical" evidence="8">
    <location>
        <begin position="31"/>
        <end position="56"/>
    </location>
</feature>
<name>A0A6P8I6F5_ACTTE</name>
<dbReference type="OrthoDB" id="2101615at2759"/>
<gene>
    <name evidence="11 12 13" type="primary">LOC116299046</name>
</gene>
<feature type="transmembrane region" description="Helical" evidence="8">
    <location>
        <begin position="197"/>
        <end position="220"/>
    </location>
</feature>
<dbReference type="PRINTS" id="PR00237">
    <property type="entry name" value="GPCRRHODOPSN"/>
</dbReference>
<dbReference type="AlphaFoldDB" id="A0A6P8I6F5"/>
<keyword evidence="7" id="KW-0807">Transducer</keyword>
<keyword evidence="4" id="KW-0297">G-protein coupled receptor</keyword>
<evidence type="ECO:0000256" key="4">
    <source>
        <dbReference type="ARBA" id="ARBA00023040"/>
    </source>
</evidence>
<feature type="transmembrane region" description="Helical" evidence="8">
    <location>
        <begin position="152"/>
        <end position="171"/>
    </location>
</feature>
<dbReference type="RefSeq" id="XP_031563543.1">
    <property type="nucleotide sequence ID" value="XM_031707683.1"/>
</dbReference>
<dbReference type="GO" id="GO:0004930">
    <property type="term" value="F:G protein-coupled receptor activity"/>
    <property type="evidence" value="ECO:0007669"/>
    <property type="project" value="UniProtKB-KW"/>
</dbReference>
<sequence>MVDRFTTNNSSSVFALTGKTEVEVTDCDGKWVYGGFMFFVLSVGILGNVLTIIVFLQREQRSKAIAPFVINLAVADLFIVVFGYPVAITANLSCRKITTGQSRCTWSAFVNGAIGIASIVMLTEISVLICYNITSMKPHLYRSEFTSKTFKTLALSGAWIYGILSMSPPLLGWSRFVPGSAGISCGPEWGSNTFEALTYNIALLIVGFFLPMTIILISYYKIYSSLTLNAMLAQQKALLQRRRHSKLKVARMIGIVVLAFVVSWSPYCIVSIVAIFKSTNILSKGEAEIPELMAKASVIYNPLVYASMSSGFKKTVKRLLRDWPCHRVDKRDSQASPDKDMITTKLQIIRLGNLSSRESINYV</sequence>
<keyword evidence="10" id="KW-1185">Reference proteome</keyword>
<evidence type="ECO:0000256" key="8">
    <source>
        <dbReference type="SAM" id="Phobius"/>
    </source>
</evidence>
<dbReference type="InterPro" id="IPR017452">
    <property type="entry name" value="GPCR_Rhodpsn_7TM"/>
</dbReference>
<protein>
    <submittedName>
        <fullName evidence="11 12">Rhodopsin-like</fullName>
    </submittedName>
</protein>
<dbReference type="RefSeq" id="XP_031563550.1">
    <property type="nucleotide sequence ID" value="XM_031707690.1"/>
</dbReference>
<dbReference type="PANTHER" id="PTHR24240">
    <property type="entry name" value="OPSIN"/>
    <property type="match status" value="1"/>
</dbReference>
<dbReference type="InterPro" id="IPR000276">
    <property type="entry name" value="GPCR_Rhodpsn"/>
</dbReference>
<accession>A0A6P8I6F5</accession>
<feature type="transmembrane region" description="Helical" evidence="8">
    <location>
        <begin position="68"/>
        <end position="88"/>
    </location>
</feature>
<organism evidence="10 12">
    <name type="scientific">Actinia tenebrosa</name>
    <name type="common">Australian red waratah sea anemone</name>
    <dbReference type="NCBI Taxonomy" id="6105"/>
    <lineage>
        <taxon>Eukaryota</taxon>
        <taxon>Metazoa</taxon>
        <taxon>Cnidaria</taxon>
        <taxon>Anthozoa</taxon>
        <taxon>Hexacorallia</taxon>
        <taxon>Actiniaria</taxon>
        <taxon>Actiniidae</taxon>
        <taxon>Actinia</taxon>
    </lineage>
</organism>
<feature type="transmembrane region" description="Helical" evidence="8">
    <location>
        <begin position="108"/>
        <end position="131"/>
    </location>
</feature>
<dbReference type="PROSITE" id="PS50262">
    <property type="entry name" value="G_PROTEIN_RECEP_F1_2"/>
    <property type="match status" value="1"/>
</dbReference>
<dbReference type="KEGG" id="aten:116299046"/>
<feature type="domain" description="G-protein coupled receptors family 1 profile" evidence="9">
    <location>
        <begin position="47"/>
        <end position="305"/>
    </location>
</feature>
<proteinExistence type="predicted"/>
<evidence type="ECO:0000256" key="2">
    <source>
        <dbReference type="ARBA" id="ARBA00022692"/>
    </source>
</evidence>
<dbReference type="InterPro" id="IPR050125">
    <property type="entry name" value="GPCR_opsins"/>
</dbReference>
<dbReference type="Pfam" id="PF00001">
    <property type="entry name" value="7tm_1"/>
    <property type="match status" value="1"/>
</dbReference>